<accession>A0ABS8CRI1</accession>
<organism evidence="1 2">
    <name type="scientific">Pseudogemmobacter faecipullorum</name>
    <dbReference type="NCBI Taxonomy" id="2755041"/>
    <lineage>
        <taxon>Bacteria</taxon>
        <taxon>Pseudomonadati</taxon>
        <taxon>Pseudomonadota</taxon>
        <taxon>Alphaproteobacteria</taxon>
        <taxon>Rhodobacterales</taxon>
        <taxon>Paracoccaceae</taxon>
        <taxon>Pseudogemmobacter</taxon>
    </lineage>
</organism>
<dbReference type="EMBL" id="JACDXX010000020">
    <property type="protein sequence ID" value="MCB5411778.1"/>
    <property type="molecule type" value="Genomic_DNA"/>
</dbReference>
<sequence length="137" mass="15168">MDIQSLKKDVAASTEGQWVGDIPEMGQLRLRVRGENSPKVAALRARKLRAVPKDKRGRDGMPIYEEVLRVTTEVLHEVVLLDWDGLTNGGKPVKYDPELAKQWITDPDFQDFADAVAWASKIVANGQADQVEEAAGN</sequence>
<protein>
    <recommendedName>
        <fullName evidence="3">Tail assembly chaperone</fullName>
    </recommendedName>
</protein>
<evidence type="ECO:0008006" key="3">
    <source>
        <dbReference type="Google" id="ProtNLM"/>
    </source>
</evidence>
<proteinExistence type="predicted"/>
<name>A0ABS8CRI1_9RHOB</name>
<dbReference type="RefSeq" id="WP_226937229.1">
    <property type="nucleotide sequence ID" value="NZ_JACDXX010000020.1"/>
</dbReference>
<comment type="caution">
    <text evidence="1">The sequence shown here is derived from an EMBL/GenBank/DDBJ whole genome shotgun (WGS) entry which is preliminary data.</text>
</comment>
<reference evidence="1 2" key="1">
    <citation type="submission" date="2020-07" db="EMBL/GenBank/DDBJ databases">
        <title>Pseudogemmobacter sp. nov., isolated from poultry manure in Taiwan.</title>
        <authorList>
            <person name="Lin S.-Y."/>
            <person name="Tang Y.-S."/>
            <person name="Young C.-C."/>
        </authorList>
    </citation>
    <scope>NUCLEOTIDE SEQUENCE [LARGE SCALE GENOMIC DNA]</scope>
    <source>
        <strain evidence="1 2">CC-YST710</strain>
    </source>
</reference>
<gene>
    <name evidence="1" type="ORF">H0485_17430</name>
</gene>
<evidence type="ECO:0000313" key="2">
    <source>
        <dbReference type="Proteomes" id="UP001198571"/>
    </source>
</evidence>
<evidence type="ECO:0000313" key="1">
    <source>
        <dbReference type="EMBL" id="MCB5411778.1"/>
    </source>
</evidence>
<keyword evidence="2" id="KW-1185">Reference proteome</keyword>
<dbReference type="Proteomes" id="UP001198571">
    <property type="component" value="Unassembled WGS sequence"/>
</dbReference>